<dbReference type="SUPFAM" id="SSF160544">
    <property type="entry name" value="EscU C-terminal domain-like"/>
    <property type="match status" value="1"/>
</dbReference>
<comment type="caution">
    <text evidence="2">The sequence shown here is derived from an EMBL/GenBank/DDBJ whole genome shotgun (WGS) entry which is preliminary data.</text>
</comment>
<keyword evidence="2" id="KW-0282">Flagellum</keyword>
<dbReference type="Proteomes" id="UP000268033">
    <property type="component" value="Unassembled WGS sequence"/>
</dbReference>
<dbReference type="EMBL" id="RJUL01000009">
    <property type="protein sequence ID" value="ROQ22560.1"/>
    <property type="molecule type" value="Genomic_DNA"/>
</dbReference>
<keyword evidence="2" id="KW-0966">Cell projection</keyword>
<dbReference type="GO" id="GO:0016020">
    <property type="term" value="C:membrane"/>
    <property type="evidence" value="ECO:0007669"/>
    <property type="project" value="InterPro"/>
</dbReference>
<dbReference type="Gene3D" id="3.40.1690.10">
    <property type="entry name" value="secretion proteins EscU"/>
    <property type="match status" value="1"/>
</dbReference>
<keyword evidence="2" id="KW-0969">Cilium</keyword>
<keyword evidence="3" id="KW-1185">Reference proteome</keyword>
<accession>A0A3N1P732</accession>
<dbReference type="RefSeq" id="WP_050660336.1">
    <property type="nucleotide sequence ID" value="NZ_JBLXAC010000003.1"/>
</dbReference>
<proteinExistence type="inferred from homology"/>
<evidence type="ECO:0000256" key="1">
    <source>
        <dbReference type="ARBA" id="ARBA00010690"/>
    </source>
</evidence>
<dbReference type="AlphaFoldDB" id="A0A3N1P732"/>
<sequence length="101" mass="11187">MSDPKETKAIGLSYDGSQPPKLDFKLTGEEAKAVIEMAREKGLLLHEDAALTESLMRLEQGQGIPPELYLIVAELIAYAWLLMGKEPDYWRTPDGGVRARG</sequence>
<gene>
    <name evidence="2" type="ORF">EDC28_10946</name>
</gene>
<evidence type="ECO:0000313" key="2">
    <source>
        <dbReference type="EMBL" id="ROQ22560.1"/>
    </source>
</evidence>
<evidence type="ECO:0000313" key="3">
    <source>
        <dbReference type="Proteomes" id="UP000268033"/>
    </source>
</evidence>
<protein>
    <submittedName>
        <fullName evidence="2">Flagellar biosynthesis protein</fullName>
    </submittedName>
</protein>
<organism evidence="2 3">
    <name type="scientific">Gallaecimonas pentaromativorans</name>
    <dbReference type="NCBI Taxonomy" id="584787"/>
    <lineage>
        <taxon>Bacteria</taxon>
        <taxon>Pseudomonadati</taxon>
        <taxon>Pseudomonadota</taxon>
        <taxon>Gammaproteobacteria</taxon>
        <taxon>Enterobacterales</taxon>
        <taxon>Gallaecimonadaceae</taxon>
        <taxon>Gallaecimonas</taxon>
    </lineage>
</organism>
<dbReference type="InterPro" id="IPR029025">
    <property type="entry name" value="T3SS_substrate_exporter_C"/>
</dbReference>
<dbReference type="Pfam" id="PF01312">
    <property type="entry name" value="Bac_export_2"/>
    <property type="match status" value="1"/>
</dbReference>
<dbReference type="InterPro" id="IPR006135">
    <property type="entry name" value="T3SS_substrate_exporter"/>
</dbReference>
<dbReference type="GO" id="GO:0009306">
    <property type="term" value="P:protein secretion"/>
    <property type="evidence" value="ECO:0007669"/>
    <property type="project" value="InterPro"/>
</dbReference>
<name>A0A3N1P732_9GAMM</name>
<dbReference type="OrthoDB" id="5244399at2"/>
<comment type="similarity">
    <text evidence="1">Belongs to the type III secretion exporter family.</text>
</comment>
<reference evidence="2 3" key="1">
    <citation type="submission" date="2018-11" db="EMBL/GenBank/DDBJ databases">
        <title>Genomic Encyclopedia of Type Strains, Phase IV (KMG-IV): sequencing the most valuable type-strain genomes for metagenomic binning, comparative biology and taxonomic classification.</title>
        <authorList>
            <person name="Goeker M."/>
        </authorList>
    </citation>
    <scope>NUCLEOTIDE SEQUENCE [LARGE SCALE GENOMIC DNA]</scope>
    <source>
        <strain evidence="2 3">DSM 21945</strain>
    </source>
</reference>
<dbReference type="STRING" id="584787.GCA_001247655_01459"/>